<dbReference type="GO" id="GO:0016020">
    <property type="term" value="C:membrane"/>
    <property type="evidence" value="ECO:0007669"/>
    <property type="project" value="UniProtKB-SubCell"/>
</dbReference>
<comment type="caution">
    <text evidence="7">The sequence shown here is derived from an EMBL/GenBank/DDBJ whole genome shotgun (WGS) entry which is preliminary data.</text>
</comment>
<dbReference type="AlphaFoldDB" id="A0A9P1N2Z0"/>
<accession>A0A9P1N2Z0</accession>
<dbReference type="GO" id="GO:0004521">
    <property type="term" value="F:RNA endonuclease activity"/>
    <property type="evidence" value="ECO:0007669"/>
    <property type="project" value="InterPro"/>
</dbReference>
<evidence type="ECO:0000313" key="7">
    <source>
        <dbReference type="EMBL" id="CAI5449455.1"/>
    </source>
</evidence>
<dbReference type="EMBL" id="CANHGI010000004">
    <property type="protein sequence ID" value="CAI5449455.1"/>
    <property type="molecule type" value="Genomic_DNA"/>
</dbReference>
<evidence type="ECO:0000256" key="1">
    <source>
        <dbReference type="ARBA" id="ARBA00004141"/>
    </source>
</evidence>
<evidence type="ECO:0000256" key="3">
    <source>
        <dbReference type="ARBA" id="ARBA00022692"/>
    </source>
</evidence>
<keyword evidence="3 6" id="KW-0812">Transmembrane</keyword>
<reference evidence="7" key="1">
    <citation type="submission" date="2022-11" db="EMBL/GenBank/DDBJ databases">
        <authorList>
            <person name="Kikuchi T."/>
        </authorList>
    </citation>
    <scope>NUCLEOTIDE SEQUENCE</scope>
    <source>
        <strain evidence="7">PS1010</strain>
    </source>
</reference>
<dbReference type="Proteomes" id="UP001152747">
    <property type="component" value="Unassembled WGS sequence"/>
</dbReference>
<protein>
    <submittedName>
        <fullName evidence="7">Uncharacterized protein</fullName>
    </submittedName>
</protein>
<comment type="similarity">
    <text evidence="2">Belongs to the RNase K family.</text>
</comment>
<dbReference type="InterPro" id="IPR026770">
    <property type="entry name" value="RNase_K"/>
</dbReference>
<evidence type="ECO:0000256" key="2">
    <source>
        <dbReference type="ARBA" id="ARBA00008458"/>
    </source>
</evidence>
<keyword evidence="4 6" id="KW-1133">Transmembrane helix</keyword>
<comment type="subcellular location">
    <subcellularLocation>
        <location evidence="1">Membrane</location>
        <topology evidence="1">Multi-pass membrane protein</topology>
    </subcellularLocation>
</comment>
<keyword evidence="8" id="KW-1185">Reference proteome</keyword>
<evidence type="ECO:0000256" key="5">
    <source>
        <dbReference type="ARBA" id="ARBA00023136"/>
    </source>
</evidence>
<gene>
    <name evidence="7" type="ORF">CAMP_LOCUS12092</name>
</gene>
<keyword evidence="5 6" id="KW-0472">Membrane</keyword>
<feature type="transmembrane region" description="Helical" evidence="6">
    <location>
        <begin position="71"/>
        <end position="92"/>
    </location>
</feature>
<sequence>MFGPFCTGIFLFLAIWGAIFMGVLGGLYYNNSVGLFEDLPAEDSKLETKDWATVRVPAIEKLYQQNAYNCWVAAAVYIGFTVVLSLRACCLAKR</sequence>
<name>A0A9P1N2Z0_9PELO</name>
<dbReference type="OrthoDB" id="67317at2759"/>
<proteinExistence type="inferred from homology"/>
<evidence type="ECO:0000256" key="4">
    <source>
        <dbReference type="ARBA" id="ARBA00022989"/>
    </source>
</evidence>
<dbReference type="PANTHER" id="PTHR31733">
    <property type="entry name" value="RIBONUCLEASE KAPPA"/>
    <property type="match status" value="1"/>
</dbReference>
<evidence type="ECO:0000256" key="6">
    <source>
        <dbReference type="SAM" id="Phobius"/>
    </source>
</evidence>
<organism evidence="7 8">
    <name type="scientific">Caenorhabditis angaria</name>
    <dbReference type="NCBI Taxonomy" id="860376"/>
    <lineage>
        <taxon>Eukaryota</taxon>
        <taxon>Metazoa</taxon>
        <taxon>Ecdysozoa</taxon>
        <taxon>Nematoda</taxon>
        <taxon>Chromadorea</taxon>
        <taxon>Rhabditida</taxon>
        <taxon>Rhabditina</taxon>
        <taxon>Rhabditomorpha</taxon>
        <taxon>Rhabditoidea</taxon>
        <taxon>Rhabditidae</taxon>
        <taxon>Peloderinae</taxon>
        <taxon>Caenorhabditis</taxon>
    </lineage>
</organism>
<evidence type="ECO:0000313" key="8">
    <source>
        <dbReference type="Proteomes" id="UP001152747"/>
    </source>
</evidence>
<feature type="transmembrane region" description="Helical" evidence="6">
    <location>
        <begin position="7"/>
        <end position="29"/>
    </location>
</feature>